<feature type="region of interest" description="Disordered" evidence="1">
    <location>
        <begin position="25"/>
        <end position="45"/>
    </location>
</feature>
<evidence type="ECO:0000313" key="2">
    <source>
        <dbReference type="EMBL" id="WBM80538.1"/>
    </source>
</evidence>
<accession>A0ABY7NDG1</accession>
<name>A0ABY7NDG1_9MICO</name>
<sequence>MSLLEARPAVPTGAVAGIRPATPAATPLVDARSQTQRCRGPARLP</sequence>
<dbReference type="Proteomes" id="UP001212421">
    <property type="component" value="Chromosome"/>
</dbReference>
<protein>
    <submittedName>
        <fullName evidence="2">Uncharacterized protein</fullName>
    </submittedName>
</protein>
<evidence type="ECO:0000256" key="1">
    <source>
        <dbReference type="SAM" id="MobiDB-lite"/>
    </source>
</evidence>
<keyword evidence="3" id="KW-1185">Reference proteome</keyword>
<organism evidence="2 3">
    <name type="scientific">Cryobacterium breve</name>
    <dbReference type="NCBI Taxonomy" id="1259258"/>
    <lineage>
        <taxon>Bacteria</taxon>
        <taxon>Bacillati</taxon>
        <taxon>Actinomycetota</taxon>
        <taxon>Actinomycetes</taxon>
        <taxon>Micrococcales</taxon>
        <taxon>Microbacteriaceae</taxon>
        <taxon>Cryobacterium</taxon>
    </lineage>
</organism>
<reference evidence="2 3" key="1">
    <citation type="submission" date="2021-05" db="EMBL/GenBank/DDBJ databases">
        <authorList>
            <person name="Kumar R."/>
            <person name="Kumar A."/>
            <person name="Mukhia S."/>
        </authorList>
    </citation>
    <scope>NUCLEOTIDE SEQUENCE [LARGE SCALE GENOMIC DNA]</scope>
    <source>
        <strain evidence="2 3">ERMR7:08</strain>
    </source>
</reference>
<dbReference type="RefSeq" id="WP_281535194.1">
    <property type="nucleotide sequence ID" value="NZ_CP075584.1"/>
</dbReference>
<dbReference type="EMBL" id="CP075584">
    <property type="protein sequence ID" value="WBM80538.1"/>
    <property type="molecule type" value="Genomic_DNA"/>
</dbReference>
<gene>
    <name evidence="2" type="ORF">KIV56_03560</name>
</gene>
<evidence type="ECO:0000313" key="3">
    <source>
        <dbReference type="Proteomes" id="UP001212421"/>
    </source>
</evidence>
<proteinExistence type="predicted"/>